<sequence length="144" mass="15377">MPTMKVFHWMDKICRFRENMRYRLTSTAILMVGALLMLGAIGFIVAGGFLWLSTQVESYAAALIVAGVLFLIGAIVIAVALGRNNRSKSTAPAALTTPDSDAQMLSDHMVRSALAEVAEAPFQAAFVAVALGVIVGLLRPKKSP</sequence>
<comment type="caution">
    <text evidence="2">The sequence shown here is derived from an EMBL/GenBank/DDBJ whole genome shotgun (WGS) entry which is preliminary data.</text>
</comment>
<proteinExistence type="predicted"/>
<evidence type="ECO:0000313" key="3">
    <source>
        <dbReference type="Proteomes" id="UP000095347"/>
    </source>
</evidence>
<gene>
    <name evidence="2" type="ORF">BEN30_14440</name>
</gene>
<organism evidence="2 3">
    <name type="scientific">Magnetovibrio blakemorei</name>
    <dbReference type="NCBI Taxonomy" id="28181"/>
    <lineage>
        <taxon>Bacteria</taxon>
        <taxon>Pseudomonadati</taxon>
        <taxon>Pseudomonadota</taxon>
        <taxon>Alphaproteobacteria</taxon>
        <taxon>Rhodospirillales</taxon>
        <taxon>Magnetovibrionaceae</taxon>
        <taxon>Magnetovibrio</taxon>
    </lineage>
</organism>
<name>A0A1E5Q568_9PROT</name>
<dbReference type="InterPro" id="IPR009937">
    <property type="entry name" value="Phage_holin_3_6"/>
</dbReference>
<accession>A0A1E5Q568</accession>
<keyword evidence="3" id="KW-1185">Reference proteome</keyword>
<protein>
    <recommendedName>
        <fullName evidence="4">Phage holin family protein</fullName>
    </recommendedName>
</protein>
<feature type="transmembrane region" description="Helical" evidence="1">
    <location>
        <begin position="28"/>
        <end position="52"/>
    </location>
</feature>
<dbReference type="EMBL" id="MCGG01000052">
    <property type="protein sequence ID" value="OEJ65316.1"/>
    <property type="molecule type" value="Genomic_DNA"/>
</dbReference>
<keyword evidence="1" id="KW-1133">Transmembrane helix</keyword>
<dbReference type="Proteomes" id="UP000095347">
    <property type="component" value="Unassembled WGS sequence"/>
</dbReference>
<reference evidence="3" key="1">
    <citation type="submission" date="2016-07" db="EMBL/GenBank/DDBJ databases">
        <authorList>
            <person name="Florea S."/>
            <person name="Webb J.S."/>
            <person name="Jaromczyk J."/>
            <person name="Schardl C.L."/>
        </authorList>
    </citation>
    <scope>NUCLEOTIDE SEQUENCE [LARGE SCALE GENOMIC DNA]</scope>
    <source>
        <strain evidence="3">MV-1</strain>
    </source>
</reference>
<evidence type="ECO:0000313" key="2">
    <source>
        <dbReference type="EMBL" id="OEJ65316.1"/>
    </source>
</evidence>
<feature type="transmembrane region" description="Helical" evidence="1">
    <location>
        <begin position="59"/>
        <end position="81"/>
    </location>
</feature>
<evidence type="ECO:0000256" key="1">
    <source>
        <dbReference type="SAM" id="Phobius"/>
    </source>
</evidence>
<keyword evidence="1" id="KW-0472">Membrane</keyword>
<dbReference type="RefSeq" id="WP_069958775.1">
    <property type="nucleotide sequence ID" value="NZ_MCGG01000052.1"/>
</dbReference>
<dbReference type="Pfam" id="PF07332">
    <property type="entry name" value="Phage_holin_3_6"/>
    <property type="match status" value="1"/>
</dbReference>
<evidence type="ECO:0008006" key="4">
    <source>
        <dbReference type="Google" id="ProtNLM"/>
    </source>
</evidence>
<dbReference type="AlphaFoldDB" id="A0A1E5Q568"/>
<keyword evidence="1" id="KW-0812">Transmembrane</keyword>
<dbReference type="STRING" id="28181.BEN30_14440"/>